<reference evidence="2" key="1">
    <citation type="submission" date="2016-03" db="EMBL/GenBank/DDBJ databases">
        <authorList>
            <person name="Heylen K."/>
            <person name="De Vos P."/>
            <person name="Vekeman B."/>
        </authorList>
    </citation>
    <scope>NUCLEOTIDE SEQUENCE [LARGE SCALE GENOMIC DNA]</scope>
    <source>
        <strain evidence="2">R-45383</strain>
    </source>
</reference>
<dbReference type="EMBL" id="LUUK01000025">
    <property type="protein sequence ID" value="OAI26781.1"/>
    <property type="molecule type" value="Genomic_DNA"/>
</dbReference>
<dbReference type="Proteomes" id="UP000077628">
    <property type="component" value="Unassembled WGS sequence"/>
</dbReference>
<comment type="caution">
    <text evidence="1">The sequence shown here is derived from an EMBL/GenBank/DDBJ whole genome shotgun (WGS) entry which is preliminary data.</text>
</comment>
<sequence>MLCIGAFAEHTCQTINILLVCGANPLLDGLSCFGVFEYLFPSQVRTFADRNELHGKLEVWRAIMMDHNFGIRYKFLEETVIGIVVPIRAVHDELPATTFSELKNFKGVGKTFRPPP</sequence>
<organism evidence="1 2">
    <name type="scientific">Methylomonas koyamae</name>
    <dbReference type="NCBI Taxonomy" id="702114"/>
    <lineage>
        <taxon>Bacteria</taxon>
        <taxon>Pseudomonadati</taxon>
        <taxon>Pseudomonadota</taxon>
        <taxon>Gammaproteobacteria</taxon>
        <taxon>Methylococcales</taxon>
        <taxon>Methylococcaceae</taxon>
        <taxon>Methylomonas</taxon>
    </lineage>
</organism>
<gene>
    <name evidence="1" type="ORF">A1355_18585</name>
</gene>
<evidence type="ECO:0000313" key="1">
    <source>
        <dbReference type="EMBL" id="OAI26781.1"/>
    </source>
</evidence>
<accession>A0A177P9C7</accession>
<protein>
    <submittedName>
        <fullName evidence="1">Uncharacterized protein</fullName>
    </submittedName>
</protein>
<name>A0A177P9C7_9GAMM</name>
<keyword evidence="2" id="KW-1185">Reference proteome</keyword>
<dbReference type="AlphaFoldDB" id="A0A177P9C7"/>
<proteinExistence type="predicted"/>
<evidence type="ECO:0000313" key="2">
    <source>
        <dbReference type="Proteomes" id="UP000077628"/>
    </source>
</evidence>